<keyword evidence="3" id="KW-1185">Reference proteome</keyword>
<proteinExistence type="predicted"/>
<keyword evidence="1" id="KW-1133">Transmembrane helix</keyword>
<protein>
    <submittedName>
        <fullName evidence="2">Uncharacterized protein</fullName>
    </submittedName>
</protein>
<dbReference type="Proteomes" id="UP000655751">
    <property type="component" value="Unassembled WGS sequence"/>
</dbReference>
<name>A0A931IGH6_9NOCA</name>
<organism evidence="2 3">
    <name type="scientific">Nocardia bovistercoris</name>
    <dbReference type="NCBI Taxonomy" id="2785916"/>
    <lineage>
        <taxon>Bacteria</taxon>
        <taxon>Bacillati</taxon>
        <taxon>Actinomycetota</taxon>
        <taxon>Actinomycetes</taxon>
        <taxon>Mycobacteriales</taxon>
        <taxon>Nocardiaceae</taxon>
        <taxon>Nocardia</taxon>
    </lineage>
</organism>
<gene>
    <name evidence="2" type="ORF">IT779_27065</name>
</gene>
<evidence type="ECO:0000256" key="1">
    <source>
        <dbReference type="SAM" id="Phobius"/>
    </source>
</evidence>
<dbReference type="RefSeq" id="WP_196152262.1">
    <property type="nucleotide sequence ID" value="NZ_JADMLG010000013.1"/>
</dbReference>
<reference evidence="2" key="1">
    <citation type="submission" date="2020-11" db="EMBL/GenBank/DDBJ databases">
        <title>Nocardia NEAU-351.nov., a novel actinomycete isolated from the cow dung.</title>
        <authorList>
            <person name="Zhang X."/>
        </authorList>
    </citation>
    <scope>NUCLEOTIDE SEQUENCE</scope>
    <source>
        <strain evidence="2">NEAU-351</strain>
    </source>
</reference>
<evidence type="ECO:0000313" key="3">
    <source>
        <dbReference type="Proteomes" id="UP000655751"/>
    </source>
</evidence>
<dbReference type="EMBL" id="JADMLG010000013">
    <property type="protein sequence ID" value="MBH0779940.1"/>
    <property type="molecule type" value="Genomic_DNA"/>
</dbReference>
<accession>A0A931IGH6</accession>
<keyword evidence="1" id="KW-0812">Transmembrane</keyword>
<evidence type="ECO:0000313" key="2">
    <source>
        <dbReference type="EMBL" id="MBH0779940.1"/>
    </source>
</evidence>
<feature type="transmembrane region" description="Helical" evidence="1">
    <location>
        <begin position="96"/>
        <end position="116"/>
    </location>
</feature>
<sequence>MKEGNSFHVDEAHAVLHGENPSVIQDIKYEHNHHGDRRYKGENARLRVAIKHDLDMLEQLPPGSEKDKLLKSVQVRASILADKNKKKVVEPWVKRVILGGIAFILVATLLFFAALVSPYRSRIANGHPEVPLLGQWWIASEYFFRGNRVSPRGNLLLDVGQPVEVKKPKVYMNGEEIRDYVYFTLRLTKVSRVDRCDKGAQDAVPNPKNGQFVLLELEATASEVALPQILIKEAFYGYGNEGNPVTDSVKSESDCILDASVDGIRNLAPKEVRRVKILMDMPMNIRFIAYMPATQGWPIEWVYR</sequence>
<dbReference type="AlphaFoldDB" id="A0A931IGH6"/>
<comment type="caution">
    <text evidence="2">The sequence shown here is derived from an EMBL/GenBank/DDBJ whole genome shotgun (WGS) entry which is preliminary data.</text>
</comment>
<keyword evidence="1" id="KW-0472">Membrane</keyword>